<keyword evidence="2" id="KW-1133">Transmembrane helix</keyword>
<feature type="chain" id="PRO_5038402343" description="DUF4352 domain-containing protein" evidence="3">
    <location>
        <begin position="27"/>
        <end position="422"/>
    </location>
</feature>
<dbReference type="EMBL" id="DVFW01000012">
    <property type="protein sequence ID" value="HIQ79963.1"/>
    <property type="molecule type" value="Genomic_DNA"/>
</dbReference>
<keyword evidence="2" id="KW-0472">Membrane</keyword>
<evidence type="ECO:0008006" key="6">
    <source>
        <dbReference type="Google" id="ProtNLM"/>
    </source>
</evidence>
<dbReference type="Proteomes" id="UP000886787">
    <property type="component" value="Unassembled WGS sequence"/>
</dbReference>
<reference evidence="4" key="1">
    <citation type="submission" date="2020-10" db="EMBL/GenBank/DDBJ databases">
        <authorList>
            <person name="Gilroy R."/>
        </authorList>
    </citation>
    <scope>NUCLEOTIDE SEQUENCE</scope>
    <source>
        <strain evidence="4">ChiSjej1B19-3389</strain>
    </source>
</reference>
<evidence type="ECO:0000313" key="5">
    <source>
        <dbReference type="Proteomes" id="UP000886787"/>
    </source>
</evidence>
<accession>A0A9D0ZGF4</accession>
<evidence type="ECO:0000256" key="3">
    <source>
        <dbReference type="SAM" id="SignalP"/>
    </source>
</evidence>
<dbReference type="AlphaFoldDB" id="A0A9D0ZGF4"/>
<feature type="region of interest" description="Disordered" evidence="1">
    <location>
        <begin position="361"/>
        <end position="381"/>
    </location>
</feature>
<keyword evidence="3" id="KW-0732">Signal</keyword>
<sequence length="422" mass="46321">MNKKKLLCIAATLVLVAVLSVGVTLAAFKASVETINTLTFGNVHVDLIDVYTKPEKGVVPGQTVEKIVSAKNTGSNTQYVRLRLTKSWWEGGQERRDLDPSYIELNFVNPDKWVLGEDGYYYYQLPLTAGQTAENLIESFSLPKNWDMEGYTGLDGHIDAFAEAVQYENFKPQLNAQGQIVGWNDIAIENAVDRVPQQGEIQGDTGTSVIYQHGAEKFVTLPDEDLFKGFKGLMPGDTRTQAIHIGNEDEKRSFIYLYALQAGEDAFESAEERAISDELMQLLTVTISNEKDHSIIYSGKLYGEDESFSMYGEAQAICLGGFAQGESADLKVELQVPAELNNRYADAVGKIKWIFTCSQEDPSVEPTEPTTQPAEPPKAPDIVTTGDIYSVPALAAAAVTTAAALAITVLLLKRRKKNSVSE</sequence>
<organism evidence="4 5">
    <name type="scientific">Candidatus Scatavimonas merdigallinarum</name>
    <dbReference type="NCBI Taxonomy" id="2840914"/>
    <lineage>
        <taxon>Bacteria</taxon>
        <taxon>Bacillati</taxon>
        <taxon>Bacillota</taxon>
        <taxon>Clostridia</taxon>
        <taxon>Eubacteriales</taxon>
        <taxon>Oscillospiraceae</taxon>
        <taxon>Oscillospiraceae incertae sedis</taxon>
        <taxon>Candidatus Scatavimonas</taxon>
    </lineage>
</organism>
<feature type="transmembrane region" description="Helical" evidence="2">
    <location>
        <begin position="388"/>
        <end position="412"/>
    </location>
</feature>
<proteinExistence type="predicted"/>
<reference evidence="4" key="2">
    <citation type="journal article" date="2021" name="PeerJ">
        <title>Extensive microbial diversity within the chicken gut microbiome revealed by metagenomics and culture.</title>
        <authorList>
            <person name="Gilroy R."/>
            <person name="Ravi A."/>
            <person name="Getino M."/>
            <person name="Pursley I."/>
            <person name="Horton D.L."/>
            <person name="Alikhan N.F."/>
            <person name="Baker D."/>
            <person name="Gharbi K."/>
            <person name="Hall N."/>
            <person name="Watson M."/>
            <person name="Adriaenssens E.M."/>
            <person name="Foster-Nyarko E."/>
            <person name="Jarju S."/>
            <person name="Secka A."/>
            <person name="Antonio M."/>
            <person name="Oren A."/>
            <person name="Chaudhuri R.R."/>
            <person name="La Ragione R."/>
            <person name="Hildebrand F."/>
            <person name="Pallen M.J."/>
        </authorList>
    </citation>
    <scope>NUCLEOTIDE SEQUENCE</scope>
    <source>
        <strain evidence="4">ChiSjej1B19-3389</strain>
    </source>
</reference>
<name>A0A9D0ZGF4_9FIRM</name>
<evidence type="ECO:0000256" key="2">
    <source>
        <dbReference type="SAM" id="Phobius"/>
    </source>
</evidence>
<gene>
    <name evidence="4" type="ORF">IAD32_01600</name>
</gene>
<protein>
    <recommendedName>
        <fullName evidence="6">DUF4352 domain-containing protein</fullName>
    </recommendedName>
</protein>
<keyword evidence="2" id="KW-0812">Transmembrane</keyword>
<evidence type="ECO:0000313" key="4">
    <source>
        <dbReference type="EMBL" id="HIQ79963.1"/>
    </source>
</evidence>
<feature type="signal peptide" evidence="3">
    <location>
        <begin position="1"/>
        <end position="26"/>
    </location>
</feature>
<evidence type="ECO:0000256" key="1">
    <source>
        <dbReference type="SAM" id="MobiDB-lite"/>
    </source>
</evidence>
<comment type="caution">
    <text evidence="4">The sequence shown here is derived from an EMBL/GenBank/DDBJ whole genome shotgun (WGS) entry which is preliminary data.</text>
</comment>